<feature type="compositionally biased region" description="Acidic residues" evidence="4">
    <location>
        <begin position="416"/>
        <end position="430"/>
    </location>
</feature>
<dbReference type="PROSITE" id="PS50294">
    <property type="entry name" value="WD_REPEATS_REGION"/>
    <property type="match status" value="2"/>
</dbReference>
<dbReference type="PANTHER" id="PTHR44675">
    <property type="entry name" value="PAK1 INTERACTING PROTEIN 1"/>
    <property type="match status" value="1"/>
</dbReference>
<feature type="compositionally biased region" description="Acidic residues" evidence="4">
    <location>
        <begin position="444"/>
        <end position="466"/>
    </location>
</feature>
<evidence type="ECO:0000256" key="2">
    <source>
        <dbReference type="ARBA" id="ARBA00022737"/>
    </source>
</evidence>
<feature type="region of interest" description="Disordered" evidence="4">
    <location>
        <begin position="404"/>
        <end position="466"/>
    </location>
</feature>
<keyword evidence="6" id="KW-1185">Reference proteome</keyword>
<dbReference type="EMBL" id="JARIHO010000085">
    <property type="protein sequence ID" value="KAJ7308562.1"/>
    <property type="molecule type" value="Genomic_DNA"/>
</dbReference>
<dbReference type="AlphaFoldDB" id="A0AAD6Z5A1"/>
<evidence type="ECO:0000256" key="3">
    <source>
        <dbReference type="PROSITE-ProRule" id="PRU00221"/>
    </source>
</evidence>
<dbReference type="Pfam" id="PF00400">
    <property type="entry name" value="WD40"/>
    <property type="match status" value="3"/>
</dbReference>
<name>A0AAD6Z5A1_9AGAR</name>
<feature type="compositionally biased region" description="Gly residues" evidence="4">
    <location>
        <begin position="431"/>
        <end position="443"/>
    </location>
</feature>
<feature type="repeat" description="WD" evidence="3">
    <location>
        <begin position="106"/>
        <end position="148"/>
    </location>
</feature>
<dbReference type="InterPro" id="IPR051959">
    <property type="entry name" value="PAK1-Kinase_Regulator"/>
</dbReference>
<comment type="caution">
    <text evidence="5">The sequence shown here is derived from an EMBL/GenBank/DDBJ whole genome shotgun (WGS) entry which is preliminary data.</text>
</comment>
<feature type="repeat" description="WD" evidence="3">
    <location>
        <begin position="190"/>
        <end position="231"/>
    </location>
</feature>
<reference evidence="5" key="1">
    <citation type="submission" date="2023-03" db="EMBL/GenBank/DDBJ databases">
        <title>Massive genome expansion in bonnet fungi (Mycena s.s.) driven by repeated elements and novel gene families across ecological guilds.</title>
        <authorList>
            <consortium name="Lawrence Berkeley National Laboratory"/>
            <person name="Harder C.B."/>
            <person name="Miyauchi S."/>
            <person name="Viragh M."/>
            <person name="Kuo A."/>
            <person name="Thoen E."/>
            <person name="Andreopoulos B."/>
            <person name="Lu D."/>
            <person name="Skrede I."/>
            <person name="Drula E."/>
            <person name="Henrissat B."/>
            <person name="Morin E."/>
            <person name="Kohler A."/>
            <person name="Barry K."/>
            <person name="LaButti K."/>
            <person name="Morin E."/>
            <person name="Salamov A."/>
            <person name="Lipzen A."/>
            <person name="Mereny Z."/>
            <person name="Hegedus B."/>
            <person name="Baldrian P."/>
            <person name="Stursova M."/>
            <person name="Weitz H."/>
            <person name="Taylor A."/>
            <person name="Grigoriev I.V."/>
            <person name="Nagy L.G."/>
            <person name="Martin F."/>
            <person name="Kauserud H."/>
        </authorList>
    </citation>
    <scope>NUCLEOTIDE SEQUENCE</scope>
    <source>
        <strain evidence="5">CBHHK002</strain>
    </source>
</reference>
<evidence type="ECO:0000313" key="5">
    <source>
        <dbReference type="EMBL" id="KAJ7308562.1"/>
    </source>
</evidence>
<dbReference type="SMART" id="SM00320">
    <property type="entry name" value="WD40"/>
    <property type="match status" value="5"/>
</dbReference>
<dbReference type="PROSITE" id="PS00678">
    <property type="entry name" value="WD_REPEATS_1"/>
    <property type="match status" value="2"/>
</dbReference>
<dbReference type="InterPro" id="IPR019775">
    <property type="entry name" value="WD40_repeat_CS"/>
</dbReference>
<accession>A0AAD6Z5A1</accession>
<organism evidence="5 6">
    <name type="scientific">Mycena albidolilacea</name>
    <dbReference type="NCBI Taxonomy" id="1033008"/>
    <lineage>
        <taxon>Eukaryota</taxon>
        <taxon>Fungi</taxon>
        <taxon>Dikarya</taxon>
        <taxon>Basidiomycota</taxon>
        <taxon>Agaricomycotina</taxon>
        <taxon>Agaricomycetes</taxon>
        <taxon>Agaricomycetidae</taxon>
        <taxon>Agaricales</taxon>
        <taxon>Marasmiineae</taxon>
        <taxon>Mycenaceae</taxon>
        <taxon>Mycena</taxon>
    </lineage>
</organism>
<dbReference type="InterPro" id="IPR015943">
    <property type="entry name" value="WD40/YVTN_repeat-like_dom_sf"/>
</dbReference>
<dbReference type="InterPro" id="IPR036322">
    <property type="entry name" value="WD40_repeat_dom_sf"/>
</dbReference>
<evidence type="ECO:0000256" key="4">
    <source>
        <dbReference type="SAM" id="MobiDB-lite"/>
    </source>
</evidence>
<evidence type="ECO:0000256" key="1">
    <source>
        <dbReference type="ARBA" id="ARBA00022574"/>
    </source>
</evidence>
<dbReference type="PROSITE" id="PS50082">
    <property type="entry name" value="WD_REPEATS_2"/>
    <property type="match status" value="2"/>
</dbReference>
<dbReference type="InterPro" id="IPR001680">
    <property type="entry name" value="WD40_rpt"/>
</dbReference>
<sequence>MPKHASVKAPVAKKARIEPPQKLSASRVKGSPVPQKKPSLKGKEKEKVSSAPRKRKSAAETEAPLPKTFKVVAGSYEKLLYGLEGSVSYDAETTALSFDLKPVFIFPAHVSCIKAVAASPHGGKWLATGSADEIVKVWDLRRRKEIGGLMHHEGSITHLVFPSRSHLLSASEDGTLCLFRARDWAVLRALRGHKGRVNSVAVHPTGKVALSVGKDRTLRMWDLMRGKGCASTKLGKEAELVRWSSDGSLFVVQVASTIDVYTTDMNLIHTITHPSRLQDVKFCARVNGAGDVLLAGAEDKKLSVYELSTDPEKPPRIIAEMTGHANRVKAIATLPIALPPASGRASTTVVCTASSDGKIHVYDLAALPAQAGSTVLEMTPVAEYDSKGTRLTCVTLADGDVEESGAVNGKRKRAADEEDDEEEDEGEGAEEWGGVGGADVGGEAGDDDSAWEDEEEAEEEAEVESD</sequence>
<feature type="compositionally biased region" description="Basic residues" evidence="4">
    <location>
        <begin position="1"/>
        <end position="14"/>
    </location>
</feature>
<proteinExistence type="predicted"/>
<dbReference type="Proteomes" id="UP001218218">
    <property type="component" value="Unassembled WGS sequence"/>
</dbReference>
<keyword evidence="1 3" id="KW-0853">WD repeat</keyword>
<dbReference type="Gene3D" id="2.130.10.10">
    <property type="entry name" value="YVTN repeat-like/Quinoprotein amine dehydrogenase"/>
    <property type="match status" value="2"/>
</dbReference>
<protein>
    <submittedName>
        <fullName evidence="5">WD40-repeat-containing domain protein</fullName>
    </submittedName>
</protein>
<dbReference type="SUPFAM" id="SSF50978">
    <property type="entry name" value="WD40 repeat-like"/>
    <property type="match status" value="1"/>
</dbReference>
<evidence type="ECO:0000313" key="6">
    <source>
        <dbReference type="Proteomes" id="UP001218218"/>
    </source>
</evidence>
<feature type="region of interest" description="Disordered" evidence="4">
    <location>
        <begin position="1"/>
        <end position="62"/>
    </location>
</feature>
<dbReference type="PANTHER" id="PTHR44675:SF1">
    <property type="entry name" value="P21-ACTIVATED PROTEIN KINASE-INTERACTING PROTEIN 1"/>
    <property type="match status" value="1"/>
</dbReference>
<keyword evidence="2" id="KW-0677">Repeat</keyword>
<gene>
    <name evidence="5" type="ORF">DFH08DRAFT_792662</name>
</gene>